<evidence type="ECO:0000313" key="1">
    <source>
        <dbReference type="EMBL" id="MBB3730622.1"/>
    </source>
</evidence>
<keyword evidence="2" id="KW-1185">Reference proteome</keyword>
<evidence type="ECO:0000313" key="2">
    <source>
        <dbReference type="Proteomes" id="UP000579945"/>
    </source>
</evidence>
<dbReference type="AlphaFoldDB" id="A0A7W5VMF3"/>
<comment type="caution">
    <text evidence="1">The sequence shown here is derived from an EMBL/GenBank/DDBJ whole genome shotgun (WGS) entry which is preliminary data.</text>
</comment>
<dbReference type="GO" id="GO:0004156">
    <property type="term" value="F:dihydropteroate synthase activity"/>
    <property type="evidence" value="ECO:0007669"/>
    <property type="project" value="UniProtKB-EC"/>
</dbReference>
<sequence>MRPVVLTPGEREQPAWIPADTLREVRERAADGATVLVRLPAPLDAALAAAAVYRRAGAGVFVTEHTDQVRLALEMTDCLSGTRPPALTRRGLA</sequence>
<dbReference type="GeneID" id="95392758"/>
<dbReference type="RefSeq" id="WP_183655561.1">
    <property type="nucleotide sequence ID" value="NZ_BAAAXX010000152.1"/>
</dbReference>
<protein>
    <submittedName>
        <fullName evidence="1">Dihydropteroate synthase</fullName>
        <ecNumber evidence="1">2.5.1.15</ecNumber>
    </submittedName>
</protein>
<dbReference type="Proteomes" id="UP000579945">
    <property type="component" value="Unassembled WGS sequence"/>
</dbReference>
<organism evidence="1 2">
    <name type="scientific">Nonomuraea dietziae</name>
    <dbReference type="NCBI Taxonomy" id="65515"/>
    <lineage>
        <taxon>Bacteria</taxon>
        <taxon>Bacillati</taxon>
        <taxon>Actinomycetota</taxon>
        <taxon>Actinomycetes</taxon>
        <taxon>Streptosporangiales</taxon>
        <taxon>Streptosporangiaceae</taxon>
        <taxon>Nonomuraea</taxon>
    </lineage>
</organism>
<reference evidence="1 2" key="1">
    <citation type="submission" date="2020-08" db="EMBL/GenBank/DDBJ databases">
        <title>Sequencing the genomes of 1000 actinobacteria strains.</title>
        <authorList>
            <person name="Klenk H.-P."/>
        </authorList>
    </citation>
    <scope>NUCLEOTIDE SEQUENCE [LARGE SCALE GENOMIC DNA]</scope>
    <source>
        <strain evidence="1 2">DSM 44320</strain>
    </source>
</reference>
<dbReference type="EC" id="2.5.1.15" evidence="1"/>
<proteinExistence type="predicted"/>
<name>A0A7W5VMF3_9ACTN</name>
<dbReference type="EMBL" id="JACIBV010000001">
    <property type="protein sequence ID" value="MBB3730622.1"/>
    <property type="molecule type" value="Genomic_DNA"/>
</dbReference>
<gene>
    <name evidence="1" type="ORF">FHR33_006482</name>
</gene>
<keyword evidence="1" id="KW-0808">Transferase</keyword>
<accession>A0A7W5VMF3</accession>